<evidence type="ECO:0000259" key="4">
    <source>
        <dbReference type="PROSITE" id="PS50222"/>
    </source>
</evidence>
<organism evidence="5 6">
    <name type="scientific">Ilex paraguariensis</name>
    <name type="common">yerba mate</name>
    <dbReference type="NCBI Taxonomy" id="185542"/>
    <lineage>
        <taxon>Eukaryota</taxon>
        <taxon>Viridiplantae</taxon>
        <taxon>Streptophyta</taxon>
        <taxon>Embryophyta</taxon>
        <taxon>Tracheophyta</taxon>
        <taxon>Spermatophyta</taxon>
        <taxon>Magnoliopsida</taxon>
        <taxon>eudicotyledons</taxon>
        <taxon>Gunneridae</taxon>
        <taxon>Pentapetalae</taxon>
        <taxon>asterids</taxon>
        <taxon>campanulids</taxon>
        <taxon>Aquifoliales</taxon>
        <taxon>Aquifoliaceae</taxon>
        <taxon>Ilex</taxon>
    </lineage>
</organism>
<dbReference type="InterPro" id="IPR011992">
    <property type="entry name" value="EF-hand-dom_pair"/>
</dbReference>
<feature type="domain" description="EF-hand" evidence="4">
    <location>
        <begin position="22"/>
        <end position="57"/>
    </location>
</feature>
<keyword evidence="1" id="KW-0479">Metal-binding</keyword>
<name>A0ABC8SEL4_9AQUA</name>
<gene>
    <name evidence="5" type="ORF">ILEXP_LOCUS24051</name>
</gene>
<comment type="caution">
    <text evidence="5">The sequence shown here is derived from an EMBL/GenBank/DDBJ whole genome shotgun (WGS) entry which is preliminary data.</text>
</comment>
<reference evidence="5 6" key="1">
    <citation type="submission" date="2024-02" db="EMBL/GenBank/DDBJ databases">
        <authorList>
            <person name="Vignale AGUSTIN F."/>
            <person name="Sosa J E."/>
            <person name="Modenutti C."/>
        </authorList>
    </citation>
    <scope>NUCLEOTIDE SEQUENCE [LARGE SCALE GENOMIC DNA]</scope>
</reference>
<evidence type="ECO:0000256" key="2">
    <source>
        <dbReference type="ARBA" id="ARBA00022737"/>
    </source>
</evidence>
<evidence type="ECO:0000256" key="3">
    <source>
        <dbReference type="ARBA" id="ARBA00022837"/>
    </source>
</evidence>
<dbReference type="GO" id="GO:0046872">
    <property type="term" value="F:metal ion binding"/>
    <property type="evidence" value="ECO:0007669"/>
    <property type="project" value="UniProtKB-KW"/>
</dbReference>
<dbReference type="AlphaFoldDB" id="A0ABC8SEL4"/>
<dbReference type="FunFam" id="1.10.238.10:FF:000001">
    <property type="entry name" value="Calmodulin 1"/>
    <property type="match status" value="1"/>
</dbReference>
<evidence type="ECO:0000256" key="1">
    <source>
        <dbReference type="ARBA" id="ARBA00022723"/>
    </source>
</evidence>
<evidence type="ECO:0000313" key="5">
    <source>
        <dbReference type="EMBL" id="CAK9155639.1"/>
    </source>
</evidence>
<dbReference type="InterPro" id="IPR039647">
    <property type="entry name" value="EF_hand_pair_protein_CML-like"/>
</dbReference>
<dbReference type="Gene3D" id="1.10.238.10">
    <property type="entry name" value="EF-hand"/>
    <property type="match status" value="2"/>
</dbReference>
<proteinExistence type="predicted"/>
<dbReference type="InterPro" id="IPR002048">
    <property type="entry name" value="EF_hand_dom"/>
</dbReference>
<dbReference type="Pfam" id="PF13833">
    <property type="entry name" value="EF-hand_8"/>
    <property type="match status" value="1"/>
</dbReference>
<dbReference type="SMART" id="SM00054">
    <property type="entry name" value="EFh"/>
    <property type="match status" value="2"/>
</dbReference>
<keyword evidence="2" id="KW-0677">Repeat</keyword>
<dbReference type="Proteomes" id="UP001642360">
    <property type="component" value="Unassembled WGS sequence"/>
</dbReference>
<dbReference type="SUPFAM" id="SSF47473">
    <property type="entry name" value="EF-hand"/>
    <property type="match status" value="1"/>
</dbReference>
<evidence type="ECO:0000313" key="6">
    <source>
        <dbReference type="Proteomes" id="UP001642360"/>
    </source>
</evidence>
<dbReference type="PANTHER" id="PTHR10891">
    <property type="entry name" value="EF-HAND CALCIUM-BINDING DOMAIN CONTAINING PROTEIN"/>
    <property type="match status" value="1"/>
</dbReference>
<protein>
    <recommendedName>
        <fullName evidence="4">EF-hand domain-containing protein</fullName>
    </recommendedName>
</protein>
<keyword evidence="6" id="KW-1185">Reference proteome</keyword>
<keyword evidence="3" id="KW-0106">Calcium</keyword>
<dbReference type="InterPro" id="IPR018247">
    <property type="entry name" value="EF_Hand_1_Ca_BS"/>
</dbReference>
<dbReference type="CDD" id="cd00051">
    <property type="entry name" value="EFh"/>
    <property type="match status" value="2"/>
</dbReference>
<accession>A0ABC8SEL4</accession>
<dbReference type="EMBL" id="CAUOFW020002724">
    <property type="protein sequence ID" value="CAK9155639.1"/>
    <property type="molecule type" value="Genomic_DNA"/>
</dbReference>
<sequence>MSSGLFSSSELGSIFASLGNPTTNEELQEMINEVDFDGDGFIDLHEFIVLNTKDIDSDGVLEHLKDTFSRAFEGHVFSVFVIDKNEMISAKELQNVLKSLGEESWLAECKKMISEIDSNGNGISRFDAVGSQRQSVE</sequence>
<dbReference type="PROSITE" id="PS00018">
    <property type="entry name" value="EF_HAND_1"/>
    <property type="match status" value="1"/>
</dbReference>
<dbReference type="PROSITE" id="PS50222">
    <property type="entry name" value="EF_HAND_2"/>
    <property type="match status" value="1"/>
</dbReference>